<feature type="transmembrane region" description="Helical" evidence="7">
    <location>
        <begin position="249"/>
        <end position="270"/>
    </location>
</feature>
<feature type="transmembrane region" description="Helical" evidence="7">
    <location>
        <begin position="317"/>
        <end position="334"/>
    </location>
</feature>
<feature type="transmembrane region" description="Helical" evidence="7">
    <location>
        <begin position="172"/>
        <end position="189"/>
    </location>
</feature>
<sequence length="370" mass="40323">MQTAAALSLNWPSAMVGLSCSFLVALFIVLTKKWHGRLTLDAPQGIQKFHTIPTPRIGGIALAVGLIAAWSFLPVGSNRQHLLGLLLLGALPAFAFGLAEDITKRISVKARLLATIASGLIAALLTGYWVSFVNVPGVDLLLALAPIGLIFTAFAVGGIANSVNIVDGFHGLAGGVVVLMLLTLATIAWRVDDFVIIQLALLGVSVTLGFLFINYPKGHLFLGDAGAYFLGYYVAMLAVMLAMRNPIDVSPWAMLLVCGYPVIETLFSVYRRTTRKRRHNPGTPDASHLHSLVYRRVVSRKLLPYAPAWQRNAATSPLMWIYAAVPMLGAVFWPESLGMVLAWLGFSVVAYVRLYRRMLVLGIFFRRRAH</sequence>
<feature type="transmembrane region" description="Helical" evidence="7">
    <location>
        <begin position="225"/>
        <end position="243"/>
    </location>
</feature>
<dbReference type="Proteomes" id="UP000501130">
    <property type="component" value="Chromosome"/>
</dbReference>
<protein>
    <submittedName>
        <fullName evidence="8">Glycosyl transferase 4 family protein</fullName>
    </submittedName>
</protein>
<keyword evidence="9" id="KW-1185">Reference proteome</keyword>
<organism evidence="8 9">
    <name type="scientific">Limnobacter profundi</name>
    <dbReference type="NCBI Taxonomy" id="2732163"/>
    <lineage>
        <taxon>Bacteria</taxon>
        <taxon>Pseudomonadati</taxon>
        <taxon>Pseudomonadota</taxon>
        <taxon>Betaproteobacteria</taxon>
        <taxon>Burkholderiales</taxon>
        <taxon>Burkholderiaceae</taxon>
        <taxon>Limnobacter</taxon>
    </lineage>
</organism>
<evidence type="ECO:0000256" key="7">
    <source>
        <dbReference type="SAM" id="Phobius"/>
    </source>
</evidence>
<evidence type="ECO:0000256" key="4">
    <source>
        <dbReference type="ARBA" id="ARBA00022692"/>
    </source>
</evidence>
<name>A0ABX6N8H7_9BURK</name>
<proteinExistence type="predicted"/>
<dbReference type="EMBL" id="CP053084">
    <property type="protein sequence ID" value="QJR30746.1"/>
    <property type="molecule type" value="Genomic_DNA"/>
</dbReference>
<feature type="transmembrane region" description="Helical" evidence="7">
    <location>
        <begin position="81"/>
        <end position="99"/>
    </location>
</feature>
<evidence type="ECO:0000256" key="6">
    <source>
        <dbReference type="ARBA" id="ARBA00023136"/>
    </source>
</evidence>
<keyword evidence="5 7" id="KW-1133">Transmembrane helix</keyword>
<evidence type="ECO:0000256" key="3">
    <source>
        <dbReference type="ARBA" id="ARBA00022679"/>
    </source>
</evidence>
<dbReference type="CDD" id="cd06912">
    <property type="entry name" value="GT_MraY_like"/>
    <property type="match status" value="1"/>
</dbReference>
<dbReference type="RefSeq" id="WP_171100901.1">
    <property type="nucleotide sequence ID" value="NZ_CP053084.1"/>
</dbReference>
<evidence type="ECO:0000256" key="2">
    <source>
        <dbReference type="ARBA" id="ARBA00022475"/>
    </source>
</evidence>
<dbReference type="GO" id="GO:0016740">
    <property type="term" value="F:transferase activity"/>
    <property type="evidence" value="ECO:0007669"/>
    <property type="project" value="UniProtKB-KW"/>
</dbReference>
<feature type="transmembrane region" description="Helical" evidence="7">
    <location>
        <begin position="141"/>
        <end position="160"/>
    </location>
</feature>
<feature type="transmembrane region" description="Helical" evidence="7">
    <location>
        <begin position="340"/>
        <end position="365"/>
    </location>
</feature>
<feature type="transmembrane region" description="Helical" evidence="7">
    <location>
        <begin position="12"/>
        <end position="30"/>
    </location>
</feature>
<evidence type="ECO:0000256" key="1">
    <source>
        <dbReference type="ARBA" id="ARBA00004651"/>
    </source>
</evidence>
<dbReference type="PANTHER" id="PTHR22926:SF3">
    <property type="entry name" value="UNDECAPRENYL-PHOSPHATE ALPHA-N-ACETYLGLUCOSAMINYL 1-PHOSPHATE TRANSFERASE"/>
    <property type="match status" value="1"/>
</dbReference>
<evidence type="ECO:0000256" key="5">
    <source>
        <dbReference type="ARBA" id="ARBA00022989"/>
    </source>
</evidence>
<feature type="transmembrane region" description="Helical" evidence="7">
    <location>
        <begin position="111"/>
        <end position="129"/>
    </location>
</feature>
<gene>
    <name evidence="8" type="ORF">HKT17_14080</name>
</gene>
<accession>A0ABX6N8H7</accession>
<feature type="transmembrane region" description="Helical" evidence="7">
    <location>
        <begin position="195"/>
        <end position="213"/>
    </location>
</feature>
<dbReference type="PANTHER" id="PTHR22926">
    <property type="entry name" value="PHOSPHO-N-ACETYLMURAMOYL-PENTAPEPTIDE-TRANSFERASE"/>
    <property type="match status" value="1"/>
</dbReference>
<reference evidence="8 9" key="1">
    <citation type="submission" date="2020-05" db="EMBL/GenBank/DDBJ databases">
        <title>Compete genome of Limnobacter sp. SAORIC-580.</title>
        <authorList>
            <person name="Song J."/>
            <person name="Cho J.-C."/>
        </authorList>
    </citation>
    <scope>NUCLEOTIDE SEQUENCE [LARGE SCALE GENOMIC DNA]</scope>
    <source>
        <strain evidence="8 9">SAORIC-580</strain>
    </source>
</reference>
<comment type="subcellular location">
    <subcellularLocation>
        <location evidence="1">Cell membrane</location>
        <topology evidence="1">Multi-pass membrane protein</topology>
    </subcellularLocation>
</comment>
<keyword evidence="3 8" id="KW-0808">Transferase</keyword>
<evidence type="ECO:0000313" key="8">
    <source>
        <dbReference type="EMBL" id="QJR30746.1"/>
    </source>
</evidence>
<keyword evidence="4 7" id="KW-0812">Transmembrane</keyword>
<dbReference type="InterPro" id="IPR000715">
    <property type="entry name" value="Glycosyl_transferase_4"/>
</dbReference>
<dbReference type="Pfam" id="PF00953">
    <property type="entry name" value="Glycos_transf_4"/>
    <property type="match status" value="1"/>
</dbReference>
<keyword evidence="2" id="KW-1003">Cell membrane</keyword>
<evidence type="ECO:0000313" key="9">
    <source>
        <dbReference type="Proteomes" id="UP000501130"/>
    </source>
</evidence>
<keyword evidence="6 7" id="KW-0472">Membrane</keyword>